<sequence length="217" mass="23629">MAFPSPRLPLLIVFAAVLWLVPGPSGAQTSWQATATTTLNFRAGPGTSYQVLGSIPRGGLVSVYQCTDGYGWCDILYAGVRGWASGRYLAYAGSGTYYGRPVVSMGVYIGLPIIRRNYPIYRPRPPANRPPGNRPPGTRPPKPTPPIARPPKPTHPIVRPPANRPPANRPPTVQPPKPGRPIVRPPQPSRPSTRPPSFQPRPGTRPAPRPPRGQRRR</sequence>
<proteinExistence type="predicted"/>
<comment type="caution">
    <text evidence="4">The sequence shown here is derived from an EMBL/GenBank/DDBJ whole genome shotgun (WGS) entry which is preliminary data.</text>
</comment>
<dbReference type="AlphaFoldDB" id="A0A939EGP8"/>
<dbReference type="Pfam" id="PF08239">
    <property type="entry name" value="SH3_3"/>
    <property type="match status" value="1"/>
</dbReference>
<evidence type="ECO:0000313" key="5">
    <source>
        <dbReference type="Proteomes" id="UP000664096"/>
    </source>
</evidence>
<evidence type="ECO:0000256" key="1">
    <source>
        <dbReference type="SAM" id="MobiDB-lite"/>
    </source>
</evidence>
<accession>A0A939EGP8</accession>
<dbReference type="Gene3D" id="2.30.30.40">
    <property type="entry name" value="SH3 Domains"/>
    <property type="match status" value="1"/>
</dbReference>
<protein>
    <submittedName>
        <fullName evidence="4">SH3 domain-containing protein</fullName>
    </submittedName>
</protein>
<keyword evidence="2" id="KW-0732">Signal</keyword>
<name>A0A939EGP8_9HYPH</name>
<dbReference type="RefSeq" id="WP_207141061.1">
    <property type="nucleotide sequence ID" value="NZ_JAEKJZ010000002.1"/>
</dbReference>
<dbReference type="EMBL" id="JAEKJZ010000002">
    <property type="protein sequence ID" value="MBN9671214.1"/>
    <property type="molecule type" value="Genomic_DNA"/>
</dbReference>
<feature type="compositionally biased region" description="Pro residues" evidence="1">
    <location>
        <begin position="122"/>
        <end position="211"/>
    </location>
</feature>
<evidence type="ECO:0000256" key="2">
    <source>
        <dbReference type="SAM" id="SignalP"/>
    </source>
</evidence>
<dbReference type="PROSITE" id="PS51781">
    <property type="entry name" value="SH3B"/>
    <property type="match status" value="1"/>
</dbReference>
<feature type="signal peptide" evidence="2">
    <location>
        <begin position="1"/>
        <end position="27"/>
    </location>
</feature>
<gene>
    <name evidence="4" type="ORF">JF539_12785</name>
</gene>
<dbReference type="SMART" id="SM00287">
    <property type="entry name" value="SH3b"/>
    <property type="match status" value="1"/>
</dbReference>
<evidence type="ECO:0000259" key="3">
    <source>
        <dbReference type="PROSITE" id="PS51781"/>
    </source>
</evidence>
<feature type="domain" description="SH3b" evidence="3">
    <location>
        <begin position="28"/>
        <end position="93"/>
    </location>
</feature>
<dbReference type="Proteomes" id="UP000664096">
    <property type="component" value="Unassembled WGS sequence"/>
</dbReference>
<feature type="region of interest" description="Disordered" evidence="1">
    <location>
        <begin position="120"/>
        <end position="217"/>
    </location>
</feature>
<feature type="chain" id="PRO_5037934790" evidence="2">
    <location>
        <begin position="28"/>
        <end position="217"/>
    </location>
</feature>
<reference evidence="4" key="1">
    <citation type="submission" date="2020-12" db="EMBL/GenBank/DDBJ databases">
        <title>Oil enriched cultivation method for isolating marine PHA-producing bacteria.</title>
        <authorList>
            <person name="Zheng W."/>
            <person name="Yu S."/>
            <person name="Huang Y."/>
        </authorList>
    </citation>
    <scope>NUCLEOTIDE SEQUENCE</scope>
    <source>
        <strain evidence="4">SY-2-12</strain>
    </source>
</reference>
<dbReference type="InterPro" id="IPR003646">
    <property type="entry name" value="SH3-like_bac-type"/>
</dbReference>
<organism evidence="4 5">
    <name type="scientific">Roseibium aggregatum</name>
    <dbReference type="NCBI Taxonomy" id="187304"/>
    <lineage>
        <taxon>Bacteria</taxon>
        <taxon>Pseudomonadati</taxon>
        <taxon>Pseudomonadota</taxon>
        <taxon>Alphaproteobacteria</taxon>
        <taxon>Hyphomicrobiales</taxon>
        <taxon>Stappiaceae</taxon>
        <taxon>Roseibium</taxon>
    </lineage>
</organism>
<evidence type="ECO:0000313" key="4">
    <source>
        <dbReference type="EMBL" id="MBN9671214.1"/>
    </source>
</evidence>